<organism evidence="1">
    <name type="scientific">marine sediment metagenome</name>
    <dbReference type="NCBI Taxonomy" id="412755"/>
    <lineage>
        <taxon>unclassified sequences</taxon>
        <taxon>metagenomes</taxon>
        <taxon>ecological metagenomes</taxon>
    </lineage>
</organism>
<reference evidence="1" key="1">
    <citation type="journal article" date="2015" name="Nature">
        <title>Complex archaea that bridge the gap between prokaryotes and eukaryotes.</title>
        <authorList>
            <person name="Spang A."/>
            <person name="Saw J.H."/>
            <person name="Jorgensen S.L."/>
            <person name="Zaremba-Niedzwiedzka K."/>
            <person name="Martijn J."/>
            <person name="Lind A.E."/>
            <person name="van Eijk R."/>
            <person name="Schleper C."/>
            <person name="Guy L."/>
            <person name="Ettema T.J."/>
        </authorList>
    </citation>
    <scope>NUCLEOTIDE SEQUENCE</scope>
</reference>
<sequence length="81" mass="9413">MIEETQINLLTEDGQYFETRLLNNWVPEDKAGDFSKALEINNEKLRFAVKKSDLYSAFVKEGKTRLFKSRVSGSCSRYNRS</sequence>
<comment type="caution">
    <text evidence="1">The sequence shown here is derived from an EMBL/GenBank/DDBJ whole genome shotgun (WGS) entry which is preliminary data.</text>
</comment>
<evidence type="ECO:0000313" key="1">
    <source>
        <dbReference type="EMBL" id="KKL63803.1"/>
    </source>
</evidence>
<accession>A0A0F9DPU3</accession>
<protein>
    <submittedName>
        <fullName evidence="1">Uncharacterized protein</fullName>
    </submittedName>
</protein>
<dbReference type="AlphaFoldDB" id="A0A0F9DPU3"/>
<name>A0A0F9DPU3_9ZZZZ</name>
<proteinExistence type="predicted"/>
<dbReference type="EMBL" id="LAZR01028043">
    <property type="protein sequence ID" value="KKL63803.1"/>
    <property type="molecule type" value="Genomic_DNA"/>
</dbReference>
<gene>
    <name evidence="1" type="ORF">LCGC14_2171430</name>
</gene>